<feature type="compositionally biased region" description="Basic and acidic residues" evidence="1">
    <location>
        <begin position="239"/>
        <end position="256"/>
    </location>
</feature>
<evidence type="ECO:0000313" key="3">
    <source>
        <dbReference type="Proteomes" id="UP000186594"/>
    </source>
</evidence>
<name>A0A1U7LT71_NEOID</name>
<dbReference type="PANTHER" id="PTHR13464">
    <property type="entry name" value="TRANSCRIPTIONAL REGULATOR PROTEIN HCNGP"/>
    <property type="match status" value="1"/>
</dbReference>
<accession>A0A1U7LT71</accession>
<feature type="compositionally biased region" description="Low complexity" evidence="1">
    <location>
        <begin position="229"/>
        <end position="238"/>
    </location>
</feature>
<feature type="compositionally biased region" description="Basic and acidic residues" evidence="1">
    <location>
        <begin position="34"/>
        <end position="56"/>
    </location>
</feature>
<dbReference type="AlphaFoldDB" id="A0A1U7LT71"/>
<proteinExistence type="predicted"/>
<dbReference type="STRING" id="1198029.A0A1U7LT71"/>
<feature type="compositionally biased region" description="Basic residues" evidence="1">
    <location>
        <begin position="257"/>
        <end position="274"/>
    </location>
</feature>
<comment type="caution">
    <text evidence="2">The sequence shown here is derived from an EMBL/GenBank/DDBJ whole genome shotgun (WGS) entry which is preliminary data.</text>
</comment>
<organism evidence="2 3">
    <name type="scientific">Neolecta irregularis (strain DAH-3)</name>
    <dbReference type="NCBI Taxonomy" id="1198029"/>
    <lineage>
        <taxon>Eukaryota</taxon>
        <taxon>Fungi</taxon>
        <taxon>Dikarya</taxon>
        <taxon>Ascomycota</taxon>
        <taxon>Taphrinomycotina</taxon>
        <taxon>Neolectales</taxon>
        <taxon>Neolectaceae</taxon>
        <taxon>Neolecta</taxon>
    </lineage>
</organism>
<sequence length="274" mass="30912">MDELVSYASSDEERDRTQTAADIHSPPLLGPLPQDKDYKDLNKYKPDLDSVYKPEAELVYTASHDQNTPPPQSPLSQERALVRQLALPPPSAAISGYGLVLDSPPGSPNPALTTKIEHFRLLKQRSTHFNLTLAQSASFRNPRLLTNLVDFVGLNDQYGSCFPKEVWDAHAFSEDAYAHSISKAQAIAEQRKAQAQTERTKIEFESGKQSSRPEKSAAERVMEGLYNGSHSSRSNSSKSRWDDRVKTRHDHSDHHQRGQRRRSRSPLPHHSRRQ</sequence>
<dbReference type="GO" id="GO:0006355">
    <property type="term" value="P:regulation of DNA-templated transcription"/>
    <property type="evidence" value="ECO:0007669"/>
    <property type="project" value="InterPro"/>
</dbReference>
<gene>
    <name evidence="2" type="ORF">NEOLI_004398</name>
</gene>
<dbReference type="Proteomes" id="UP000186594">
    <property type="component" value="Unassembled WGS sequence"/>
</dbReference>
<dbReference type="GO" id="GO:0005634">
    <property type="term" value="C:nucleus"/>
    <property type="evidence" value="ECO:0007669"/>
    <property type="project" value="TreeGrafter"/>
</dbReference>
<evidence type="ECO:0000256" key="1">
    <source>
        <dbReference type="SAM" id="MobiDB-lite"/>
    </source>
</evidence>
<dbReference type="Pfam" id="PF07818">
    <property type="entry name" value="HCNGP"/>
    <property type="match status" value="1"/>
</dbReference>
<evidence type="ECO:0000313" key="2">
    <source>
        <dbReference type="EMBL" id="OLL25783.1"/>
    </source>
</evidence>
<dbReference type="OrthoDB" id="1714508at2759"/>
<dbReference type="PANTHER" id="PTHR13464:SF0">
    <property type="entry name" value="SAP30-BINDING PROTEIN"/>
    <property type="match status" value="1"/>
</dbReference>
<feature type="region of interest" description="Disordered" evidence="1">
    <location>
        <begin position="190"/>
        <end position="274"/>
    </location>
</feature>
<dbReference type="EMBL" id="LXFE01000321">
    <property type="protein sequence ID" value="OLL25783.1"/>
    <property type="molecule type" value="Genomic_DNA"/>
</dbReference>
<protein>
    <submittedName>
        <fullName evidence="2">Meiotically up-regulated gene 151 protein</fullName>
    </submittedName>
</protein>
<dbReference type="InterPro" id="IPR012479">
    <property type="entry name" value="SAP30BP"/>
</dbReference>
<feature type="compositionally biased region" description="Basic and acidic residues" evidence="1">
    <location>
        <begin position="198"/>
        <end position="222"/>
    </location>
</feature>
<reference evidence="2 3" key="1">
    <citation type="submission" date="2016-04" db="EMBL/GenBank/DDBJ databases">
        <title>Evolutionary innovation and constraint leading to complex multicellularity in the Ascomycota.</title>
        <authorList>
            <person name="Cisse O."/>
            <person name="Nguyen A."/>
            <person name="Hewitt D.A."/>
            <person name="Jedd G."/>
            <person name="Stajich J.E."/>
        </authorList>
    </citation>
    <scope>NUCLEOTIDE SEQUENCE [LARGE SCALE GENOMIC DNA]</scope>
    <source>
        <strain evidence="2 3">DAH-3</strain>
    </source>
</reference>
<feature type="region of interest" description="Disordered" evidence="1">
    <location>
        <begin position="1"/>
        <end position="77"/>
    </location>
</feature>
<keyword evidence="3" id="KW-1185">Reference proteome</keyword>